<evidence type="ECO:0000313" key="13">
    <source>
        <dbReference type="Proteomes" id="UP000291116"/>
    </source>
</evidence>
<comment type="subcellular location">
    <subcellularLocation>
        <location evidence="1">Membrane</location>
        <topology evidence="1">Multi-pass membrane protein</topology>
    </subcellularLocation>
</comment>
<dbReference type="Proteomes" id="UP000291116">
    <property type="component" value="Unassembled WGS sequence"/>
</dbReference>
<keyword evidence="7 9" id="KW-0406">Ion transport</keyword>
<accession>A0A448ZKY8</accession>
<dbReference type="PANTHER" id="PTHR11629">
    <property type="entry name" value="VACUOLAR PROTON ATPASES"/>
    <property type="match status" value="1"/>
</dbReference>
<dbReference type="EMBL" id="CAACVS010000470">
    <property type="protein sequence ID" value="VEU42702.1"/>
    <property type="molecule type" value="Genomic_DNA"/>
</dbReference>
<dbReference type="AlphaFoldDB" id="A0A448ZKY8"/>
<evidence type="ECO:0000313" key="12">
    <source>
        <dbReference type="EMBL" id="VEU42702.1"/>
    </source>
</evidence>
<keyword evidence="13" id="KW-1185">Reference proteome</keyword>
<name>A0A448ZKY8_9STRA</name>
<feature type="transmembrane region" description="Helical" evidence="9">
    <location>
        <begin position="692"/>
        <end position="711"/>
    </location>
</feature>
<organism evidence="12 13">
    <name type="scientific">Pseudo-nitzschia multistriata</name>
    <dbReference type="NCBI Taxonomy" id="183589"/>
    <lineage>
        <taxon>Eukaryota</taxon>
        <taxon>Sar</taxon>
        <taxon>Stramenopiles</taxon>
        <taxon>Ochrophyta</taxon>
        <taxon>Bacillariophyta</taxon>
        <taxon>Bacillariophyceae</taxon>
        <taxon>Bacillariophycidae</taxon>
        <taxon>Bacillariales</taxon>
        <taxon>Bacillariaceae</taxon>
        <taxon>Pseudo-nitzschia</taxon>
    </lineage>
</organism>
<keyword evidence="10" id="KW-0175">Coiled coil</keyword>
<evidence type="ECO:0000256" key="11">
    <source>
        <dbReference type="SAM" id="MobiDB-lite"/>
    </source>
</evidence>
<evidence type="ECO:0000256" key="6">
    <source>
        <dbReference type="ARBA" id="ARBA00022989"/>
    </source>
</evidence>
<comment type="similarity">
    <text evidence="2 9">Belongs to the V-ATPase 116 kDa subunit family.</text>
</comment>
<evidence type="ECO:0000256" key="9">
    <source>
        <dbReference type="RuleBase" id="RU361189"/>
    </source>
</evidence>
<dbReference type="GO" id="GO:0000220">
    <property type="term" value="C:vacuolar proton-transporting V-type ATPase, V0 domain"/>
    <property type="evidence" value="ECO:0007669"/>
    <property type="project" value="InterPro"/>
</dbReference>
<dbReference type="PANTHER" id="PTHR11629:SF63">
    <property type="entry name" value="V-TYPE PROTON ATPASE SUBUNIT A"/>
    <property type="match status" value="1"/>
</dbReference>
<evidence type="ECO:0000256" key="8">
    <source>
        <dbReference type="ARBA" id="ARBA00023136"/>
    </source>
</evidence>
<comment type="function">
    <text evidence="9">Essential component of the vacuolar proton pump (V-ATPase), a multimeric enzyme that catalyzes the translocation of protons across the membranes. Required for assembly and activity of the V-ATPase.</text>
</comment>
<evidence type="ECO:0000256" key="10">
    <source>
        <dbReference type="SAM" id="Coils"/>
    </source>
</evidence>
<evidence type="ECO:0000256" key="5">
    <source>
        <dbReference type="ARBA" id="ARBA00022781"/>
    </source>
</evidence>
<keyword evidence="6 9" id="KW-1133">Transmembrane helix</keyword>
<dbReference type="InterPro" id="IPR002490">
    <property type="entry name" value="V-ATPase_116kDa_su"/>
</dbReference>
<dbReference type="Pfam" id="PF01496">
    <property type="entry name" value="V_ATPase_I"/>
    <property type="match status" value="2"/>
</dbReference>
<evidence type="ECO:0000256" key="7">
    <source>
        <dbReference type="ARBA" id="ARBA00023065"/>
    </source>
</evidence>
<feature type="transmembrane region" description="Helical" evidence="9">
    <location>
        <begin position="396"/>
        <end position="429"/>
    </location>
</feature>
<gene>
    <name evidence="12" type="ORF">PSNMU_V1.4_AUG-EV-PASAV3_0096880</name>
</gene>
<evidence type="ECO:0000256" key="4">
    <source>
        <dbReference type="ARBA" id="ARBA00022692"/>
    </source>
</evidence>
<feature type="transmembrane region" description="Helical" evidence="9">
    <location>
        <begin position="566"/>
        <end position="590"/>
    </location>
</feature>
<feature type="region of interest" description="Disordered" evidence="11">
    <location>
        <begin position="730"/>
        <end position="749"/>
    </location>
</feature>
<sequence length="872" mass="98156">MARWFRSEPMEYVSLILNEDAAHDCLADLGKLGVLQFTDLNPELTPFQRRYVSYVKRCDELERILRYIHGEIDRFEDLELAPAGSVDSFLEESVGTQKTDRSGNSKLDVLETDLGGYERQLRELGLYSEKLTHQYNEKVELQQVLEKARDFFRFDRNESTTTPRLDIMRFQSIAGVISTEEKVRFERMIFRTTRGNSLVSFAPIEEPITDPETGKEADKSVFLVFFKSKAIEVKLKRICDAFMAHRYTLPDMDDLATVEKLLEENARELEDSETVLKKNRDTRYKLCKELAAKCEKWTWIVLKEKAIYHSLNMLKADVSGMLRGEGWVVSENLDDVARAVDRAHSSLDMAMPSLVKPVDQPWPTPPTHFATNKFTYAYQEFVNTYGIPRYREANPALFTAATFPFLFGVMYGDIGHGLFLFLAGCSLVWNEQAVENGPKPDELTAGLHTGRYMMLMMGFFAVYAGFVYNDCFSLGMNLFGTRYSFDGMDDGTTEEGDVAVLNAPYGSDESVYPFGLDPIWHVASNELLFFNSFKMKLSVILGIIQMSFGILLKGSNAVYFKQPLDLFLEVGPMVVFATSLFLYMVVMIFMKWSIDWNHRMSLATCYDPTGTEWQSDWTVCDGGTQDANGLCTPWGHSCTDSDTTADKCPLDYGGSGDGCQPPSLITSLINIALAPGSVDEPLYAGQAALQNLLLLVAVVSVPVLLLAKPIVLHQRAQEAHAKEVVHAVDGCGGDEEEHGHGGDDHGESDEEHGFGEIIIHQAIETIEFVLGMVSNTASYLRLWALSLAHSELAQVFWQKCLLTTLPLGWLPTYLGFGLFAAITLGVLLMMDVLECFLHALRLHWVEFQQKFFKGDGVRFVPYSFKQIITDAM</sequence>
<keyword evidence="4 9" id="KW-0812">Transmembrane</keyword>
<dbReference type="GO" id="GO:0051117">
    <property type="term" value="F:ATPase binding"/>
    <property type="evidence" value="ECO:0007669"/>
    <property type="project" value="TreeGrafter"/>
</dbReference>
<dbReference type="PIRSF" id="PIRSF001293">
    <property type="entry name" value="ATP6V0A1"/>
    <property type="match status" value="1"/>
</dbReference>
<dbReference type="GO" id="GO:0046961">
    <property type="term" value="F:proton-transporting ATPase activity, rotational mechanism"/>
    <property type="evidence" value="ECO:0007669"/>
    <property type="project" value="InterPro"/>
</dbReference>
<reference evidence="12 13" key="1">
    <citation type="submission" date="2019-01" db="EMBL/GenBank/DDBJ databases">
        <authorList>
            <person name="Ferrante I. M."/>
        </authorList>
    </citation>
    <scope>NUCLEOTIDE SEQUENCE [LARGE SCALE GENOMIC DNA]</scope>
    <source>
        <strain evidence="12 13">B856</strain>
    </source>
</reference>
<evidence type="ECO:0000256" key="1">
    <source>
        <dbReference type="ARBA" id="ARBA00004141"/>
    </source>
</evidence>
<keyword evidence="3 9" id="KW-0813">Transport</keyword>
<evidence type="ECO:0000256" key="2">
    <source>
        <dbReference type="ARBA" id="ARBA00009904"/>
    </source>
</evidence>
<feature type="transmembrane region" description="Helical" evidence="9">
    <location>
        <begin position="537"/>
        <end position="560"/>
    </location>
</feature>
<keyword evidence="8 9" id="KW-0472">Membrane</keyword>
<dbReference type="GO" id="GO:0007035">
    <property type="term" value="P:vacuolar acidification"/>
    <property type="evidence" value="ECO:0007669"/>
    <property type="project" value="TreeGrafter"/>
</dbReference>
<feature type="transmembrane region" description="Helical" evidence="9">
    <location>
        <begin position="813"/>
        <end position="833"/>
    </location>
</feature>
<dbReference type="OrthoDB" id="10264220at2759"/>
<proteinExistence type="inferred from homology"/>
<protein>
    <recommendedName>
        <fullName evidence="9">V-type proton ATPase subunit a</fullName>
    </recommendedName>
</protein>
<dbReference type="InterPro" id="IPR026028">
    <property type="entry name" value="V-type_ATPase_116kDa_su_euka"/>
</dbReference>
<keyword evidence="5 9" id="KW-0375">Hydrogen ion transport</keyword>
<feature type="coiled-coil region" evidence="10">
    <location>
        <begin position="252"/>
        <end position="279"/>
    </location>
</feature>
<evidence type="ECO:0000256" key="3">
    <source>
        <dbReference type="ARBA" id="ARBA00022448"/>
    </source>
</evidence>